<dbReference type="PANTHER" id="PTHR36223:SF1">
    <property type="entry name" value="TRANSCRIPTION ELONGATION FACTOR EAF N-TERMINAL DOMAIN-CONTAINING PROTEIN"/>
    <property type="match status" value="1"/>
</dbReference>
<proteinExistence type="predicted"/>
<keyword evidence="1" id="KW-0175">Coiled coil</keyword>
<evidence type="ECO:0000313" key="4">
    <source>
        <dbReference type="Proteomes" id="UP001172673"/>
    </source>
</evidence>
<feature type="coiled-coil region" evidence="1">
    <location>
        <begin position="239"/>
        <end position="269"/>
    </location>
</feature>
<reference evidence="3" key="1">
    <citation type="submission" date="2022-10" db="EMBL/GenBank/DDBJ databases">
        <title>Culturing micro-colonial fungi from biological soil crusts in the Mojave desert and describing Neophaeococcomyces mojavensis, and introducing the new genera and species Taxawa tesnikishii.</title>
        <authorList>
            <person name="Kurbessoian T."/>
            <person name="Stajich J.E."/>
        </authorList>
    </citation>
    <scope>NUCLEOTIDE SEQUENCE</scope>
    <source>
        <strain evidence="3">TK_41</strain>
    </source>
</reference>
<dbReference type="Pfam" id="PF25534">
    <property type="entry name" value="DUF7918"/>
    <property type="match status" value="1"/>
</dbReference>
<evidence type="ECO:0000259" key="2">
    <source>
        <dbReference type="Pfam" id="PF25534"/>
    </source>
</evidence>
<keyword evidence="4" id="KW-1185">Reference proteome</keyword>
<feature type="domain" description="DUF7918" evidence="2">
    <location>
        <begin position="8"/>
        <end position="229"/>
    </location>
</feature>
<evidence type="ECO:0000313" key="3">
    <source>
        <dbReference type="EMBL" id="KAJ9609587.1"/>
    </source>
</evidence>
<comment type="caution">
    <text evidence="3">The sequence shown here is derived from an EMBL/GenBank/DDBJ whole genome shotgun (WGS) entry which is preliminary data.</text>
</comment>
<gene>
    <name evidence="3" type="ORF">H2200_005914</name>
</gene>
<evidence type="ECO:0000256" key="1">
    <source>
        <dbReference type="SAM" id="Coils"/>
    </source>
</evidence>
<dbReference type="EMBL" id="JAPDRK010000008">
    <property type="protein sequence ID" value="KAJ9609587.1"/>
    <property type="molecule type" value="Genomic_DNA"/>
</dbReference>
<organism evidence="3 4">
    <name type="scientific">Cladophialophora chaetospira</name>
    <dbReference type="NCBI Taxonomy" id="386627"/>
    <lineage>
        <taxon>Eukaryota</taxon>
        <taxon>Fungi</taxon>
        <taxon>Dikarya</taxon>
        <taxon>Ascomycota</taxon>
        <taxon>Pezizomycotina</taxon>
        <taxon>Eurotiomycetes</taxon>
        <taxon>Chaetothyriomycetidae</taxon>
        <taxon>Chaetothyriales</taxon>
        <taxon>Herpotrichiellaceae</taxon>
        <taxon>Cladophialophora</taxon>
    </lineage>
</organism>
<dbReference type="PANTHER" id="PTHR36223">
    <property type="entry name" value="BETA-LACTAMASE-TYPE TRANSPEPTIDASE FOLD DOMAIN CONTAINING PROTEIN"/>
    <property type="match status" value="1"/>
</dbReference>
<dbReference type="AlphaFoldDB" id="A0AA38X9Y3"/>
<accession>A0AA38X9Y3</accession>
<dbReference type="Proteomes" id="UP001172673">
    <property type="component" value="Unassembled WGS sequence"/>
</dbReference>
<sequence length="314" mass="35294">MAILKGTRVTIVSGGKELAEKCLPHDEAGKGDVDKKSKRVTYIEAMPNTNFAVKFELRNDFAFSKSNFVDFCLHLDGEWVGGRVCTKSEFKSEKRTWESTCEGSDVFVDAHWELRPFRWGSLQTSEQPCNDQEKKRYQQLGTIRVEVLRKIGGSTEEKPEKVNLEVGQAIPEKAIKGAAVDLQASFDTAKASGGADVWAGKNFDQKPLAVFVFKYRSKEALQTLGILKRPVTPVPLEERDEATLSKEELVELARRLKEAQRVKIKQEKTDANLAELAELKRCREEDDDDDVEVLESPPVKKVCSIEQVVIDDSD</sequence>
<name>A0AA38X9Y3_9EURO</name>
<dbReference type="InterPro" id="IPR057678">
    <property type="entry name" value="DUF7918"/>
</dbReference>
<protein>
    <recommendedName>
        <fullName evidence="2">DUF7918 domain-containing protein</fullName>
    </recommendedName>
</protein>